<proteinExistence type="predicted"/>
<organism evidence="2 3">
    <name type="scientific">Oryza sativa subsp. japonica</name>
    <name type="common">Rice</name>
    <dbReference type="NCBI Taxonomy" id="39947"/>
    <lineage>
        <taxon>Eukaryota</taxon>
        <taxon>Viridiplantae</taxon>
        <taxon>Streptophyta</taxon>
        <taxon>Embryophyta</taxon>
        <taxon>Tracheophyta</taxon>
        <taxon>Spermatophyta</taxon>
        <taxon>Magnoliopsida</taxon>
        <taxon>Liliopsida</taxon>
        <taxon>Poales</taxon>
        <taxon>Poaceae</taxon>
        <taxon>BOP clade</taxon>
        <taxon>Oryzoideae</taxon>
        <taxon>Oryzeae</taxon>
        <taxon>Oryzinae</taxon>
        <taxon>Oryza</taxon>
        <taxon>Oryza sativa</taxon>
    </lineage>
</organism>
<feature type="region of interest" description="Disordered" evidence="1">
    <location>
        <begin position="36"/>
        <end position="73"/>
    </location>
</feature>
<reference evidence="2 3" key="3">
    <citation type="journal article" date="2013" name="Rice">
        <title>Improvement of the Oryza sativa Nipponbare reference genome using next generation sequence and optical map data.</title>
        <authorList>
            <person name="Kawahara Y."/>
            <person name="de la Bastide M."/>
            <person name="Hamilton J.P."/>
            <person name="Kanamori H."/>
            <person name="McCombie W.R."/>
            <person name="Ouyang S."/>
            <person name="Schwartz D.C."/>
            <person name="Tanaka T."/>
            <person name="Wu J."/>
            <person name="Zhou S."/>
            <person name="Childs K.L."/>
            <person name="Davidson R.M."/>
            <person name="Lin H."/>
            <person name="Quesada-Ocampo L."/>
            <person name="Vaillancourt B."/>
            <person name="Sakai H."/>
            <person name="Lee S.S."/>
            <person name="Kim J."/>
            <person name="Numa H."/>
            <person name="Itoh T."/>
            <person name="Buell C.R."/>
            <person name="Matsumoto T."/>
        </authorList>
    </citation>
    <scope>NUCLEOTIDE SEQUENCE [LARGE SCALE GENOMIC DNA]</scope>
    <source>
        <strain evidence="3">cv. Nipponbare</strain>
    </source>
</reference>
<dbReference type="PaxDb" id="39947-A0A0P0X8G2"/>
<reference evidence="2 3" key="2">
    <citation type="journal article" date="2013" name="Plant Cell Physiol.">
        <title>Rice Annotation Project Database (RAP-DB): an integrative and interactive database for rice genomics.</title>
        <authorList>
            <person name="Sakai H."/>
            <person name="Lee S.S."/>
            <person name="Tanaka T."/>
            <person name="Numa H."/>
            <person name="Kim J."/>
            <person name="Kawahara Y."/>
            <person name="Wakimoto H."/>
            <person name="Yang C.C."/>
            <person name="Iwamoto M."/>
            <person name="Abe T."/>
            <person name="Yamada Y."/>
            <person name="Muto A."/>
            <person name="Inokuchi H."/>
            <person name="Ikemura T."/>
            <person name="Matsumoto T."/>
            <person name="Sasaki T."/>
            <person name="Itoh T."/>
        </authorList>
    </citation>
    <scope>NUCLEOTIDE SEQUENCE [LARGE SCALE GENOMIC DNA]</scope>
    <source>
        <strain evidence="3">cv. Nipponbare</strain>
    </source>
</reference>
<feature type="compositionally biased region" description="Acidic residues" evidence="1">
    <location>
        <begin position="57"/>
        <end position="70"/>
    </location>
</feature>
<gene>
    <name evidence="2" type="ordered locus">Os07g0607100</name>
    <name evidence="2" type="ORF">OSNPB_070607100</name>
</gene>
<dbReference type="AlphaFoldDB" id="A0A0P0X8G2"/>
<keyword evidence="3" id="KW-1185">Reference proteome</keyword>
<dbReference type="FunCoup" id="A0A0P0X8G2">
    <property type="interactions" value="136"/>
</dbReference>
<name>A0A0P0X8G2_ORYSJ</name>
<evidence type="ECO:0000313" key="2">
    <source>
        <dbReference type="EMBL" id="BAT02575.1"/>
    </source>
</evidence>
<evidence type="ECO:0000256" key="1">
    <source>
        <dbReference type="SAM" id="MobiDB-lite"/>
    </source>
</evidence>
<dbReference type="EMBL" id="AP014963">
    <property type="protein sequence ID" value="BAT02575.1"/>
    <property type="molecule type" value="Genomic_DNA"/>
</dbReference>
<protein>
    <submittedName>
        <fullName evidence="2">Os07g0607100 protein</fullName>
    </submittedName>
</protein>
<dbReference type="InParanoid" id="A0A0P0X8G2"/>
<dbReference type="OrthoDB" id="660918at2759"/>
<sequence length="315" mass="35253">MAALRPTWSPPHLAVTAAPTSALAFLPLISQRRRLPSPAPARRIQLRSHCTKSPTESEPEHEDDGADDEDAAARSEHPAIIFQERLDKFLDDYRAALGLRTPPDMFRKEKYKIAVIMQKMYSSSSKILNADEKEMVSTVCRKARLALDLASEVMDVAAFGLGTTEISQRTADQMVRTYTTIFCEVANELYHNRVTMENILSFLDALGGLGAITHILVQDTVDKLHNGLLKKKITHDLDALSHKFDKEMNILKDNFKRETRIDGYKVVDYTSVNETVSHGVINTELYVSDLVKCRRAALPSISGLGKLNDSLHTFN</sequence>
<evidence type="ECO:0000313" key="3">
    <source>
        <dbReference type="Proteomes" id="UP000059680"/>
    </source>
</evidence>
<dbReference type="Proteomes" id="UP000059680">
    <property type="component" value="Chromosome 7"/>
</dbReference>
<accession>A0A0P0X8G2</accession>
<reference evidence="3" key="1">
    <citation type="journal article" date="2005" name="Nature">
        <title>The map-based sequence of the rice genome.</title>
        <authorList>
            <consortium name="International rice genome sequencing project (IRGSP)"/>
            <person name="Matsumoto T."/>
            <person name="Wu J."/>
            <person name="Kanamori H."/>
            <person name="Katayose Y."/>
            <person name="Fujisawa M."/>
            <person name="Namiki N."/>
            <person name="Mizuno H."/>
            <person name="Yamamoto K."/>
            <person name="Antonio B.A."/>
            <person name="Baba T."/>
            <person name="Sakata K."/>
            <person name="Nagamura Y."/>
            <person name="Aoki H."/>
            <person name="Arikawa K."/>
            <person name="Arita K."/>
            <person name="Bito T."/>
            <person name="Chiden Y."/>
            <person name="Fujitsuka N."/>
            <person name="Fukunaka R."/>
            <person name="Hamada M."/>
            <person name="Harada C."/>
            <person name="Hayashi A."/>
            <person name="Hijishita S."/>
            <person name="Honda M."/>
            <person name="Hosokawa S."/>
            <person name="Ichikawa Y."/>
            <person name="Idonuma A."/>
            <person name="Iijima M."/>
            <person name="Ikeda M."/>
            <person name="Ikeno M."/>
            <person name="Ito K."/>
            <person name="Ito S."/>
            <person name="Ito T."/>
            <person name="Ito Y."/>
            <person name="Ito Y."/>
            <person name="Iwabuchi A."/>
            <person name="Kamiya K."/>
            <person name="Karasawa W."/>
            <person name="Kurita K."/>
            <person name="Katagiri S."/>
            <person name="Kikuta A."/>
            <person name="Kobayashi H."/>
            <person name="Kobayashi N."/>
            <person name="Machita K."/>
            <person name="Maehara T."/>
            <person name="Masukawa M."/>
            <person name="Mizubayashi T."/>
            <person name="Mukai Y."/>
            <person name="Nagasaki H."/>
            <person name="Nagata Y."/>
            <person name="Naito S."/>
            <person name="Nakashima M."/>
            <person name="Nakama Y."/>
            <person name="Nakamichi Y."/>
            <person name="Nakamura M."/>
            <person name="Meguro A."/>
            <person name="Negishi M."/>
            <person name="Ohta I."/>
            <person name="Ohta T."/>
            <person name="Okamoto M."/>
            <person name="Ono N."/>
            <person name="Saji S."/>
            <person name="Sakaguchi M."/>
            <person name="Sakai K."/>
            <person name="Shibata M."/>
            <person name="Shimokawa T."/>
            <person name="Song J."/>
            <person name="Takazaki Y."/>
            <person name="Terasawa K."/>
            <person name="Tsugane M."/>
            <person name="Tsuji K."/>
            <person name="Ueda S."/>
            <person name="Waki K."/>
            <person name="Yamagata H."/>
            <person name="Yamamoto M."/>
            <person name="Yamamoto S."/>
            <person name="Yamane H."/>
            <person name="Yoshiki S."/>
            <person name="Yoshihara R."/>
            <person name="Yukawa K."/>
            <person name="Zhong H."/>
            <person name="Yano M."/>
            <person name="Yuan Q."/>
            <person name="Ouyang S."/>
            <person name="Liu J."/>
            <person name="Jones K.M."/>
            <person name="Gansberger K."/>
            <person name="Moffat K."/>
            <person name="Hill J."/>
            <person name="Bera J."/>
            <person name="Fadrosh D."/>
            <person name="Jin S."/>
            <person name="Johri S."/>
            <person name="Kim M."/>
            <person name="Overton L."/>
            <person name="Reardon M."/>
            <person name="Tsitrin T."/>
            <person name="Vuong H."/>
            <person name="Weaver B."/>
            <person name="Ciecko A."/>
            <person name="Tallon L."/>
            <person name="Jackson J."/>
            <person name="Pai G."/>
            <person name="Aken S.V."/>
            <person name="Utterback T."/>
            <person name="Reidmuller S."/>
            <person name="Feldblyum T."/>
            <person name="Hsiao J."/>
            <person name="Zismann V."/>
            <person name="Iobst S."/>
            <person name="de Vazeille A.R."/>
            <person name="Buell C.R."/>
            <person name="Ying K."/>
            <person name="Li Y."/>
            <person name="Lu T."/>
            <person name="Huang Y."/>
            <person name="Zhao Q."/>
            <person name="Feng Q."/>
            <person name="Zhang L."/>
            <person name="Zhu J."/>
            <person name="Weng Q."/>
            <person name="Mu J."/>
            <person name="Lu Y."/>
            <person name="Fan D."/>
            <person name="Liu Y."/>
            <person name="Guan J."/>
            <person name="Zhang Y."/>
            <person name="Yu S."/>
            <person name="Liu X."/>
            <person name="Zhang Y."/>
            <person name="Hong G."/>
            <person name="Han B."/>
            <person name="Choisne N."/>
            <person name="Demange N."/>
            <person name="Orjeda G."/>
            <person name="Samain S."/>
            <person name="Cattolico L."/>
            <person name="Pelletier E."/>
            <person name="Couloux A."/>
            <person name="Segurens B."/>
            <person name="Wincker P."/>
            <person name="D'Hont A."/>
            <person name="Scarpelli C."/>
            <person name="Weissenbach J."/>
            <person name="Salanoubat M."/>
            <person name="Quetier F."/>
            <person name="Yu Y."/>
            <person name="Kim H.R."/>
            <person name="Rambo T."/>
            <person name="Currie J."/>
            <person name="Collura K."/>
            <person name="Luo M."/>
            <person name="Yang T."/>
            <person name="Ammiraju J.S.S."/>
            <person name="Engler F."/>
            <person name="Soderlund C."/>
            <person name="Wing R.A."/>
            <person name="Palmer L.E."/>
            <person name="de la Bastide M."/>
            <person name="Spiegel L."/>
            <person name="Nascimento L."/>
            <person name="Zutavern T."/>
            <person name="O'Shaughnessy A."/>
            <person name="Dike S."/>
            <person name="Dedhia N."/>
            <person name="Preston R."/>
            <person name="Balija V."/>
            <person name="McCombie W.R."/>
            <person name="Chow T."/>
            <person name="Chen H."/>
            <person name="Chung M."/>
            <person name="Chen C."/>
            <person name="Shaw J."/>
            <person name="Wu H."/>
            <person name="Hsiao K."/>
            <person name="Chao Y."/>
            <person name="Chu M."/>
            <person name="Cheng C."/>
            <person name="Hour A."/>
            <person name="Lee P."/>
            <person name="Lin S."/>
            <person name="Lin Y."/>
            <person name="Liou J."/>
            <person name="Liu S."/>
            <person name="Hsing Y."/>
            <person name="Raghuvanshi S."/>
            <person name="Mohanty A."/>
            <person name="Bharti A.K."/>
            <person name="Gaur A."/>
            <person name="Gupta V."/>
            <person name="Kumar D."/>
            <person name="Ravi V."/>
            <person name="Vij S."/>
            <person name="Kapur A."/>
            <person name="Khurana P."/>
            <person name="Khurana P."/>
            <person name="Khurana J.P."/>
            <person name="Tyagi A.K."/>
            <person name="Gaikwad K."/>
            <person name="Singh A."/>
            <person name="Dalal V."/>
            <person name="Srivastava S."/>
            <person name="Dixit A."/>
            <person name="Pal A.K."/>
            <person name="Ghazi I.A."/>
            <person name="Yadav M."/>
            <person name="Pandit A."/>
            <person name="Bhargava A."/>
            <person name="Sureshbabu K."/>
            <person name="Batra K."/>
            <person name="Sharma T.R."/>
            <person name="Mohapatra T."/>
            <person name="Singh N.K."/>
            <person name="Messing J."/>
            <person name="Nelson A.B."/>
            <person name="Fuks G."/>
            <person name="Kavchok S."/>
            <person name="Keizer G."/>
            <person name="Linton E."/>
            <person name="Llaca V."/>
            <person name="Song R."/>
            <person name="Tanyolac B."/>
            <person name="Young S."/>
            <person name="Ho-Il K."/>
            <person name="Hahn J.H."/>
            <person name="Sangsakoo G."/>
            <person name="Vanavichit A."/>
            <person name="de Mattos Luiz.A.T."/>
            <person name="Zimmer P.D."/>
            <person name="Malone G."/>
            <person name="Dellagostin O."/>
            <person name="de Oliveira A.C."/>
            <person name="Bevan M."/>
            <person name="Bancroft I."/>
            <person name="Minx P."/>
            <person name="Cordum H."/>
            <person name="Wilson R."/>
            <person name="Cheng Z."/>
            <person name="Jin W."/>
            <person name="Jiang J."/>
            <person name="Leong S.A."/>
            <person name="Iwama H."/>
            <person name="Gojobori T."/>
            <person name="Itoh T."/>
            <person name="Niimura Y."/>
            <person name="Fujii Y."/>
            <person name="Habara T."/>
            <person name="Sakai H."/>
            <person name="Sato Y."/>
            <person name="Wilson G."/>
            <person name="Kumar K."/>
            <person name="McCouch S."/>
            <person name="Juretic N."/>
            <person name="Hoen D."/>
            <person name="Wright S."/>
            <person name="Bruskiewich R."/>
            <person name="Bureau T."/>
            <person name="Miyao A."/>
            <person name="Hirochika H."/>
            <person name="Nishikawa T."/>
            <person name="Kadowaki K."/>
            <person name="Sugiura M."/>
            <person name="Burr B."/>
            <person name="Sasaki T."/>
        </authorList>
    </citation>
    <scope>NUCLEOTIDE SEQUENCE [LARGE SCALE GENOMIC DNA]</scope>
    <source>
        <strain evidence="3">cv. Nipponbare</strain>
    </source>
</reference>
<dbReference type="SMR" id="A0A0P0X8G2"/>